<evidence type="ECO:0000256" key="6">
    <source>
        <dbReference type="ARBA" id="ARBA00023136"/>
    </source>
</evidence>
<evidence type="ECO:0000259" key="8">
    <source>
        <dbReference type="PROSITE" id="PS50850"/>
    </source>
</evidence>
<dbReference type="PROSITE" id="PS50850">
    <property type="entry name" value="MFS"/>
    <property type="match status" value="1"/>
</dbReference>
<accession>A0A919Q754</accession>
<feature type="transmembrane region" description="Helical" evidence="7">
    <location>
        <begin position="290"/>
        <end position="308"/>
    </location>
</feature>
<dbReference type="GO" id="GO:0005886">
    <property type="term" value="C:plasma membrane"/>
    <property type="evidence" value="ECO:0007669"/>
    <property type="project" value="UniProtKB-SubCell"/>
</dbReference>
<reference evidence="9" key="1">
    <citation type="submission" date="2021-01" db="EMBL/GenBank/DDBJ databases">
        <title>Whole genome shotgun sequence of Acrocarpospora phusangensis NBRC 108782.</title>
        <authorList>
            <person name="Komaki H."/>
            <person name="Tamura T."/>
        </authorList>
    </citation>
    <scope>NUCLEOTIDE SEQUENCE</scope>
    <source>
        <strain evidence="9">NBRC 108782</strain>
    </source>
</reference>
<dbReference type="RefSeq" id="WP_204040354.1">
    <property type="nucleotide sequence ID" value="NZ_BOOA01000011.1"/>
</dbReference>
<comment type="subcellular location">
    <subcellularLocation>
        <location evidence="1">Cell membrane</location>
        <topology evidence="1">Multi-pass membrane protein</topology>
    </subcellularLocation>
</comment>
<dbReference type="InterPro" id="IPR036259">
    <property type="entry name" value="MFS_trans_sf"/>
</dbReference>
<dbReference type="SUPFAM" id="SSF103473">
    <property type="entry name" value="MFS general substrate transporter"/>
    <property type="match status" value="1"/>
</dbReference>
<evidence type="ECO:0000256" key="2">
    <source>
        <dbReference type="ARBA" id="ARBA00022448"/>
    </source>
</evidence>
<dbReference type="Pfam" id="PF05977">
    <property type="entry name" value="MFS_3"/>
    <property type="match status" value="1"/>
</dbReference>
<feature type="transmembrane region" description="Helical" evidence="7">
    <location>
        <begin position="166"/>
        <end position="191"/>
    </location>
</feature>
<evidence type="ECO:0000256" key="5">
    <source>
        <dbReference type="ARBA" id="ARBA00022989"/>
    </source>
</evidence>
<feature type="transmembrane region" description="Helical" evidence="7">
    <location>
        <begin position="314"/>
        <end position="334"/>
    </location>
</feature>
<protein>
    <submittedName>
        <fullName evidence="9">MFS transporter</fullName>
    </submittedName>
</protein>
<dbReference type="CDD" id="cd06173">
    <property type="entry name" value="MFS_MefA_like"/>
    <property type="match status" value="1"/>
</dbReference>
<feature type="transmembrane region" description="Helical" evidence="7">
    <location>
        <begin position="91"/>
        <end position="117"/>
    </location>
</feature>
<evidence type="ECO:0000256" key="3">
    <source>
        <dbReference type="ARBA" id="ARBA00022475"/>
    </source>
</evidence>
<keyword evidence="6 7" id="KW-0472">Membrane</keyword>
<dbReference type="InterPro" id="IPR020846">
    <property type="entry name" value="MFS_dom"/>
</dbReference>
<feature type="transmembrane region" description="Helical" evidence="7">
    <location>
        <begin position="20"/>
        <end position="44"/>
    </location>
</feature>
<dbReference type="InterPro" id="IPR010290">
    <property type="entry name" value="TM_effector"/>
</dbReference>
<keyword evidence="4 7" id="KW-0812">Transmembrane</keyword>
<feature type="transmembrane region" description="Helical" evidence="7">
    <location>
        <begin position="381"/>
        <end position="400"/>
    </location>
</feature>
<dbReference type="PANTHER" id="PTHR23513">
    <property type="entry name" value="INTEGRAL MEMBRANE EFFLUX PROTEIN-RELATED"/>
    <property type="match status" value="1"/>
</dbReference>
<dbReference type="PANTHER" id="PTHR23513:SF6">
    <property type="entry name" value="MAJOR FACILITATOR SUPERFAMILY ASSOCIATED DOMAIN-CONTAINING PROTEIN"/>
    <property type="match status" value="1"/>
</dbReference>
<feature type="transmembrane region" description="Helical" evidence="7">
    <location>
        <begin position="355"/>
        <end position="375"/>
    </location>
</feature>
<dbReference type="Gene3D" id="1.20.1250.20">
    <property type="entry name" value="MFS general substrate transporter like domains"/>
    <property type="match status" value="1"/>
</dbReference>
<sequence length="406" mass="42534">MVTVVERVLPARLGRGFRWLLASSWLTNLGDGIAAAAGPLLIASLTSDPLLISLSALVAWAPPLVFGLYAGILSDRHDRRRIVLVANAVRALILVALVALMVTGTVTVVTALALLALRAVAEVFADNATTTLTPMMVPRDDLVIANARLGTGFITLNQLAGPPIGAALFGLGLAWPFAGQLLLVAAAIVLVSRITLPPREDTAAKPNAMSELIAGFRWTLHHPAVRTLSLTVLIFNFTFGAAWSVLVLYTQEQLGLGAVGFGLMTTIGGIGGLIGTGLYGAITRKVSLGALMRVGLVIETLTHLGLALTHSPWVAGGIFLLFGAHAFIWGTTSVTVRQRAVPPELQGRVGSVNTVCVYAGLVVGSLIGGVLATHMGVTAPFWFAFAGSAVFVVALWRQLLHIAQDD</sequence>
<dbReference type="Proteomes" id="UP000640052">
    <property type="component" value="Unassembled WGS sequence"/>
</dbReference>
<keyword evidence="10" id="KW-1185">Reference proteome</keyword>
<keyword evidence="5 7" id="KW-1133">Transmembrane helix</keyword>
<keyword evidence="3" id="KW-1003">Cell membrane</keyword>
<feature type="domain" description="Major facilitator superfamily (MFS) profile" evidence="8">
    <location>
        <begin position="224"/>
        <end position="406"/>
    </location>
</feature>
<evidence type="ECO:0000313" key="10">
    <source>
        <dbReference type="Proteomes" id="UP000640052"/>
    </source>
</evidence>
<organism evidence="9 10">
    <name type="scientific">Acrocarpospora phusangensis</name>
    <dbReference type="NCBI Taxonomy" id="1070424"/>
    <lineage>
        <taxon>Bacteria</taxon>
        <taxon>Bacillati</taxon>
        <taxon>Actinomycetota</taxon>
        <taxon>Actinomycetes</taxon>
        <taxon>Streptosporangiales</taxon>
        <taxon>Streptosporangiaceae</taxon>
        <taxon>Acrocarpospora</taxon>
    </lineage>
</organism>
<proteinExistence type="predicted"/>
<name>A0A919Q754_9ACTN</name>
<dbReference type="EMBL" id="BOOA01000011">
    <property type="protein sequence ID" value="GIH23557.1"/>
    <property type="molecule type" value="Genomic_DNA"/>
</dbReference>
<dbReference type="AlphaFoldDB" id="A0A919Q754"/>
<comment type="caution">
    <text evidence="9">The sequence shown here is derived from an EMBL/GenBank/DDBJ whole genome shotgun (WGS) entry which is preliminary data.</text>
</comment>
<evidence type="ECO:0000313" key="9">
    <source>
        <dbReference type="EMBL" id="GIH23557.1"/>
    </source>
</evidence>
<feature type="transmembrane region" description="Helical" evidence="7">
    <location>
        <begin position="50"/>
        <end position="70"/>
    </location>
</feature>
<dbReference type="GO" id="GO:0022857">
    <property type="term" value="F:transmembrane transporter activity"/>
    <property type="evidence" value="ECO:0007669"/>
    <property type="project" value="InterPro"/>
</dbReference>
<feature type="transmembrane region" description="Helical" evidence="7">
    <location>
        <begin position="255"/>
        <end position="278"/>
    </location>
</feature>
<evidence type="ECO:0000256" key="1">
    <source>
        <dbReference type="ARBA" id="ARBA00004651"/>
    </source>
</evidence>
<keyword evidence="2" id="KW-0813">Transport</keyword>
<feature type="transmembrane region" description="Helical" evidence="7">
    <location>
        <begin position="227"/>
        <end position="249"/>
    </location>
</feature>
<evidence type="ECO:0000256" key="4">
    <source>
        <dbReference type="ARBA" id="ARBA00022692"/>
    </source>
</evidence>
<evidence type="ECO:0000256" key="7">
    <source>
        <dbReference type="SAM" id="Phobius"/>
    </source>
</evidence>
<gene>
    <name evidence="9" type="ORF">Aph01nite_18670</name>
</gene>